<evidence type="ECO:0000256" key="7">
    <source>
        <dbReference type="PROSITE-ProRule" id="PRU10141"/>
    </source>
</evidence>
<dbReference type="Gene3D" id="3.80.10.10">
    <property type="entry name" value="Ribonuclease Inhibitor"/>
    <property type="match status" value="5"/>
</dbReference>
<evidence type="ECO:0000313" key="10">
    <source>
        <dbReference type="EMBL" id="GJT16535.1"/>
    </source>
</evidence>
<sequence>VSASNGGNETDYLTLLSFKSMITQDPYKVLTSWNHSIHFCEWNGVSCGKLHKRVIALRLGSHGLEGSLSPHAILLYLDENKFSGVIPTNLSSCSNLEMTLGARWNKLVGSIPKDTSLFSKLTMLVIYDNKLTGGIPPFLGDYYINEKFYASWISWVGAFQDIYPSWVFGKLEEILLLVELTLGACNLIGVLPTSIGNLSRQLTYLSVRHNQLFGNLPASIGPIPHAIGNLSLVTKLLLNSNKLEGHIPSSLGSCKELNGLNLADNRLSGKIPEQLLQLPSLTNFLTVSHNSLSGTIPPEIKDLKMLSYLDLSYNNLLGNITSSLGECISLTELYLSGNIFQGIIPFSFSSLGGLGVLDISDNNLSGKIPQFLNKWKSLEFLNLSFNNFEGEVPVVGVFSNASAFSVLGNDRLCGGLVTLELPKCKEKGRKKKRVPFFIFVIVIAPTLLIVLCCVYLLCKKKRNSQPSQSPGNERFLKVSYNELLKATGGFSTANLIGEGGFSSVYKGILDSDVDKFVAVKVLHLQNRGAHKSFIAECEAWRNYATRNLLKIITACSSVDFQRNDFKALVYEFMPNGSVHDWLHSSANTSKLNLLQRINILKDVATALDYISQSLPKQRLVTVTCMIEHFTLMLIWLLCWRLWFARLLEYGIGSEMTSSGDVYSFGIFYRDHVIDVIDNDAIVLQSTEANAKKVEECLIATIKIGVSALDFPNTAMKLEMLSHNCMSICNWIRKPKRVTALQLDSQGLEGLLSPHVGNLSFLREISLNRNKFSGVIPNELGRLSRPRRLYLSIYKSSGVIPTNLSGCSNLEVLHLGANDLAGNIPKEISLLSKYNLLAIYSNKLTGGIPPFLGNITSMEKFSAPWNPLGGSIPDTLGHWKSLTVYYSGDCNLYGSIPPPIFNLSLLVNFSLAGNYLTGRLSSEIGNQLPNLELLQLRNNELTGVLLPSISNNELTIDFSKLREVKFIQLAENNFHGLREADDMRFIDSLKNCTKLENFEVYNCNLIGVLPLSIGPIPDAIGNLPLLTKLYLDYNKLKGHIPSSLENCKELNGLELRNNRLSGKIPKQLQLPSLTNLLDLSYNSLSGSIPSEIKDLQMLSYLDLSYNHLSGTITSSLGECGEVPVVGVFANASAVSVLGNNRLCGGLVTLELPKCKEAEYGIGSKIDMKLDVTDFVNINYNSYITRGKKPTDDMFNEESGKILVSTIKIGLSCSVDSPPQRMKIEIVVNELQRILDVCISIDSHSYVEVLLKLCDYILL</sequence>
<evidence type="ECO:0000256" key="8">
    <source>
        <dbReference type="SAM" id="Phobius"/>
    </source>
</evidence>
<keyword evidence="4" id="KW-0677">Repeat</keyword>
<dbReference type="SUPFAM" id="SSF52058">
    <property type="entry name" value="L domain-like"/>
    <property type="match status" value="4"/>
</dbReference>
<dbReference type="PANTHER" id="PTHR27008:SF596">
    <property type="entry name" value="OS02G0215500 PROTEIN"/>
    <property type="match status" value="1"/>
</dbReference>
<dbReference type="InterPro" id="IPR051809">
    <property type="entry name" value="Plant_receptor-like_S/T_kinase"/>
</dbReference>
<dbReference type="InterPro" id="IPR001611">
    <property type="entry name" value="Leu-rich_rpt"/>
</dbReference>
<proteinExistence type="predicted"/>
<dbReference type="Pfam" id="PF13855">
    <property type="entry name" value="LRR_8"/>
    <property type="match status" value="1"/>
</dbReference>
<feature type="non-terminal residue" evidence="10">
    <location>
        <position position="1"/>
    </location>
</feature>
<evidence type="ECO:0000256" key="4">
    <source>
        <dbReference type="ARBA" id="ARBA00022737"/>
    </source>
</evidence>
<dbReference type="SUPFAM" id="SSF56112">
    <property type="entry name" value="Protein kinase-like (PK-like)"/>
    <property type="match status" value="1"/>
</dbReference>
<dbReference type="Proteomes" id="UP001151760">
    <property type="component" value="Unassembled WGS sequence"/>
</dbReference>
<evidence type="ECO:0000259" key="9">
    <source>
        <dbReference type="PROSITE" id="PS50011"/>
    </source>
</evidence>
<dbReference type="InterPro" id="IPR011009">
    <property type="entry name" value="Kinase-like_dom_sf"/>
</dbReference>
<comment type="caution">
    <text evidence="10">The sequence shown here is derived from an EMBL/GenBank/DDBJ whole genome shotgun (WGS) entry which is preliminary data.</text>
</comment>
<dbReference type="PROSITE" id="PS50011">
    <property type="entry name" value="PROTEIN_KINASE_DOM"/>
    <property type="match status" value="1"/>
</dbReference>
<keyword evidence="3 8" id="KW-0812">Transmembrane</keyword>
<accession>A0ABQ5BP22</accession>
<evidence type="ECO:0000256" key="2">
    <source>
        <dbReference type="ARBA" id="ARBA00022614"/>
    </source>
</evidence>
<comment type="subcellular location">
    <subcellularLocation>
        <location evidence="1">Membrane</location>
    </subcellularLocation>
</comment>
<dbReference type="Pfam" id="PF07714">
    <property type="entry name" value="PK_Tyr_Ser-Thr"/>
    <property type="match status" value="1"/>
</dbReference>
<dbReference type="InterPro" id="IPR013210">
    <property type="entry name" value="LRR_N_plant-typ"/>
</dbReference>
<dbReference type="Pfam" id="PF08263">
    <property type="entry name" value="LRRNT_2"/>
    <property type="match status" value="1"/>
</dbReference>
<organism evidence="10 11">
    <name type="scientific">Tanacetum coccineum</name>
    <dbReference type="NCBI Taxonomy" id="301880"/>
    <lineage>
        <taxon>Eukaryota</taxon>
        <taxon>Viridiplantae</taxon>
        <taxon>Streptophyta</taxon>
        <taxon>Embryophyta</taxon>
        <taxon>Tracheophyta</taxon>
        <taxon>Spermatophyta</taxon>
        <taxon>Magnoliopsida</taxon>
        <taxon>eudicotyledons</taxon>
        <taxon>Gunneridae</taxon>
        <taxon>Pentapetalae</taxon>
        <taxon>asterids</taxon>
        <taxon>campanulids</taxon>
        <taxon>Asterales</taxon>
        <taxon>Asteraceae</taxon>
        <taxon>Asteroideae</taxon>
        <taxon>Anthemideae</taxon>
        <taxon>Anthemidinae</taxon>
        <taxon>Tanacetum</taxon>
    </lineage>
</organism>
<feature type="domain" description="Protein kinase" evidence="9">
    <location>
        <begin position="490"/>
        <end position="851"/>
    </location>
</feature>
<evidence type="ECO:0000256" key="3">
    <source>
        <dbReference type="ARBA" id="ARBA00022692"/>
    </source>
</evidence>
<keyword evidence="7" id="KW-0067">ATP-binding</keyword>
<evidence type="ECO:0000256" key="1">
    <source>
        <dbReference type="ARBA" id="ARBA00004370"/>
    </source>
</evidence>
<feature type="transmembrane region" description="Helical" evidence="8">
    <location>
        <begin position="619"/>
        <end position="642"/>
    </location>
</feature>
<dbReference type="InterPro" id="IPR032675">
    <property type="entry name" value="LRR_dom_sf"/>
</dbReference>
<name>A0ABQ5BP22_9ASTR</name>
<reference evidence="10" key="2">
    <citation type="submission" date="2022-01" db="EMBL/GenBank/DDBJ databases">
        <authorList>
            <person name="Yamashiro T."/>
            <person name="Shiraishi A."/>
            <person name="Satake H."/>
            <person name="Nakayama K."/>
        </authorList>
    </citation>
    <scope>NUCLEOTIDE SEQUENCE</scope>
</reference>
<dbReference type="PANTHER" id="PTHR27008">
    <property type="entry name" value="OS04G0122200 PROTEIN"/>
    <property type="match status" value="1"/>
</dbReference>
<dbReference type="Pfam" id="PF00560">
    <property type="entry name" value="LRR_1"/>
    <property type="match status" value="5"/>
</dbReference>
<keyword evidence="11" id="KW-1185">Reference proteome</keyword>
<evidence type="ECO:0000313" key="11">
    <source>
        <dbReference type="Proteomes" id="UP001151760"/>
    </source>
</evidence>
<keyword evidence="5 8" id="KW-1133">Transmembrane helix</keyword>
<keyword evidence="6 8" id="KW-0472">Membrane</keyword>
<dbReference type="PROSITE" id="PS00107">
    <property type="entry name" value="PROTEIN_KINASE_ATP"/>
    <property type="match status" value="1"/>
</dbReference>
<reference evidence="10" key="1">
    <citation type="journal article" date="2022" name="Int. J. Mol. Sci.">
        <title>Draft Genome of Tanacetum Coccineum: Genomic Comparison of Closely Related Tanacetum-Family Plants.</title>
        <authorList>
            <person name="Yamashiro T."/>
            <person name="Shiraishi A."/>
            <person name="Nakayama K."/>
            <person name="Satake H."/>
        </authorList>
    </citation>
    <scope>NUCLEOTIDE SEQUENCE</scope>
</reference>
<protein>
    <submittedName>
        <fullName evidence="10">Kinase-like domain-containing protein</fullName>
    </submittedName>
</protein>
<evidence type="ECO:0000256" key="6">
    <source>
        <dbReference type="ARBA" id="ARBA00023136"/>
    </source>
</evidence>
<keyword evidence="2" id="KW-0433">Leucine-rich repeat</keyword>
<dbReference type="Gene3D" id="1.10.510.10">
    <property type="entry name" value="Transferase(Phosphotransferase) domain 1"/>
    <property type="match status" value="1"/>
</dbReference>
<feature type="binding site" evidence="7">
    <location>
        <position position="520"/>
    </location>
    <ligand>
        <name>ATP</name>
        <dbReference type="ChEBI" id="CHEBI:30616"/>
    </ligand>
</feature>
<dbReference type="InterPro" id="IPR003591">
    <property type="entry name" value="Leu-rich_rpt_typical-subtyp"/>
</dbReference>
<keyword evidence="7" id="KW-0547">Nucleotide-binding</keyword>
<evidence type="ECO:0000256" key="5">
    <source>
        <dbReference type="ARBA" id="ARBA00022989"/>
    </source>
</evidence>
<dbReference type="InterPro" id="IPR000719">
    <property type="entry name" value="Prot_kinase_dom"/>
</dbReference>
<dbReference type="InterPro" id="IPR017441">
    <property type="entry name" value="Protein_kinase_ATP_BS"/>
</dbReference>
<feature type="transmembrane region" description="Helical" evidence="8">
    <location>
        <begin position="434"/>
        <end position="458"/>
    </location>
</feature>
<gene>
    <name evidence="10" type="ORF">Tco_0875241</name>
</gene>
<dbReference type="EMBL" id="BQNB010013482">
    <property type="protein sequence ID" value="GJT16535.1"/>
    <property type="molecule type" value="Genomic_DNA"/>
</dbReference>
<dbReference type="InterPro" id="IPR001245">
    <property type="entry name" value="Ser-Thr/Tyr_kinase_cat_dom"/>
</dbReference>
<dbReference type="SMART" id="SM00369">
    <property type="entry name" value="LRR_TYP"/>
    <property type="match status" value="7"/>
</dbReference>